<dbReference type="CDD" id="cd00397">
    <property type="entry name" value="DNA_BRE_C"/>
    <property type="match status" value="1"/>
</dbReference>
<feature type="region of interest" description="Disordered" evidence="2">
    <location>
        <begin position="74"/>
        <end position="106"/>
    </location>
</feature>
<dbReference type="Gene3D" id="3.10.450.50">
    <property type="match status" value="1"/>
</dbReference>
<proteinExistence type="predicted"/>
<dbReference type="InterPro" id="IPR002104">
    <property type="entry name" value="Integrase_catalytic"/>
</dbReference>
<feature type="domain" description="Tyr recombinase" evidence="3">
    <location>
        <begin position="1"/>
        <end position="68"/>
    </location>
</feature>
<dbReference type="NCBIfam" id="TIGR02292">
    <property type="entry name" value="ygfB_yecA"/>
    <property type="match status" value="1"/>
</dbReference>
<accession>A0A6S7CI88</accession>
<dbReference type="PANTHER" id="PTHR33747">
    <property type="entry name" value="UPF0225 PROTEIN SCO1677"/>
    <property type="match status" value="1"/>
</dbReference>
<dbReference type="SUPFAM" id="SSF103642">
    <property type="entry name" value="Sec-C motif"/>
    <property type="match status" value="1"/>
</dbReference>
<evidence type="ECO:0000313" key="5">
    <source>
        <dbReference type="Proteomes" id="UP000494365"/>
    </source>
</evidence>
<protein>
    <submittedName>
        <fullName evidence="4">Tyrosine recombinase XerC</fullName>
    </submittedName>
</protein>
<dbReference type="GO" id="GO:0006310">
    <property type="term" value="P:DNA recombination"/>
    <property type="evidence" value="ECO:0007669"/>
    <property type="project" value="UniProtKB-KW"/>
</dbReference>
<dbReference type="InterPro" id="IPR036255">
    <property type="entry name" value="YgfB-like_sf"/>
</dbReference>
<name>A0A6S7CI88_9BURK</name>
<keyword evidence="1" id="KW-0233">DNA recombination</keyword>
<gene>
    <name evidence="4" type="primary">xerC_18</name>
    <name evidence="4" type="ORF">LMG28614_07120</name>
</gene>
<evidence type="ECO:0000256" key="2">
    <source>
        <dbReference type="SAM" id="MobiDB-lite"/>
    </source>
</evidence>
<dbReference type="GO" id="GO:0003677">
    <property type="term" value="F:DNA binding"/>
    <property type="evidence" value="ECO:0007669"/>
    <property type="project" value="InterPro"/>
</dbReference>
<dbReference type="InterPro" id="IPR011978">
    <property type="entry name" value="YgfB-like"/>
</dbReference>
<dbReference type="AlphaFoldDB" id="A0A6S7CI88"/>
<dbReference type="Gene3D" id="1.20.120.740">
    <property type="entry name" value="YgfB uncharacterised protein family UPF0149, PF03695"/>
    <property type="match status" value="1"/>
</dbReference>
<reference evidence="4 5" key="1">
    <citation type="submission" date="2020-04" db="EMBL/GenBank/DDBJ databases">
        <authorList>
            <person name="De Canck E."/>
        </authorList>
    </citation>
    <scope>NUCLEOTIDE SEQUENCE [LARGE SCALE GENOMIC DNA]</scope>
    <source>
        <strain evidence="4 5">LMG 28614</strain>
    </source>
</reference>
<dbReference type="PANTHER" id="PTHR33747:SF1">
    <property type="entry name" value="ADENYLATE CYCLASE-ASSOCIATED CAP C-TERMINAL DOMAIN-CONTAINING PROTEIN"/>
    <property type="match status" value="1"/>
</dbReference>
<dbReference type="Gene3D" id="1.10.443.10">
    <property type="entry name" value="Intergrase catalytic core"/>
    <property type="match status" value="1"/>
</dbReference>
<dbReference type="SUPFAM" id="SSF101327">
    <property type="entry name" value="YgfB-like"/>
    <property type="match status" value="1"/>
</dbReference>
<dbReference type="EMBL" id="CADIKK010000082">
    <property type="protein sequence ID" value="CAB3809766.1"/>
    <property type="molecule type" value="Genomic_DNA"/>
</dbReference>
<organism evidence="4 5">
    <name type="scientific">Paraburkholderia ultramafica</name>
    <dbReference type="NCBI Taxonomy" id="1544867"/>
    <lineage>
        <taxon>Bacteria</taxon>
        <taxon>Pseudomonadati</taxon>
        <taxon>Pseudomonadota</taxon>
        <taxon>Betaproteobacteria</taxon>
        <taxon>Burkholderiales</taxon>
        <taxon>Burkholderiaceae</taxon>
        <taxon>Paraburkholderia</taxon>
    </lineage>
</organism>
<feature type="compositionally biased region" description="Basic and acidic residues" evidence="2">
    <location>
        <begin position="87"/>
        <end position="97"/>
    </location>
</feature>
<dbReference type="RefSeq" id="WP_281363700.1">
    <property type="nucleotide sequence ID" value="NZ_CADIKK010000082.1"/>
</dbReference>
<dbReference type="PROSITE" id="PS51898">
    <property type="entry name" value="TYR_RECOMBINASE"/>
    <property type="match status" value="1"/>
</dbReference>
<dbReference type="InterPro" id="IPR013762">
    <property type="entry name" value="Integrase-like_cat_sf"/>
</dbReference>
<keyword evidence="5" id="KW-1185">Reference proteome</keyword>
<sequence>MLAYAAQAKIAIDGFGVHSLRATAATNALEHEVDLAKVQEWLGHANIATTRIYDRRKSRPEEIRRRLKWHIDSNGAAAAKKRRTDRHARGAVERDPRSQALAGEPMKDEIAPTLPLNETEIDQLDDFLTSDSAPDAAMDVSMMDGFMTALASGPNLMMPGTILGWIWDAEHGQGLPTFASADESKGIVGLIIRHWNSVNDMLNDASAGYEPLILEHESDGRVISVIDDWCEGYYKGIAVDRTAWAPVLAEHPEWFTVIMLYGTEEGWDELKRRKDSLDQHQAFAGSLGRSVQDIHRYWAEQRRLQIERGGIPGVMAQREPLRRAPKVGRNDPCPCGSGKKYKRCHGVVEVATGSGSTGHGFDPEQARRVLTDAQESLIVSPLSQRVTRDGTAVEVEIYGDGKGAWLLEVVDEFGNSTVWDNSFPTDSAALAEALNVIDSEGIAAVIGSPPASATRH</sequence>
<dbReference type="InterPro" id="IPR011010">
    <property type="entry name" value="DNA_brk_join_enz"/>
</dbReference>
<dbReference type="Pfam" id="PF03695">
    <property type="entry name" value="UPF0149"/>
    <property type="match status" value="1"/>
</dbReference>
<evidence type="ECO:0000259" key="3">
    <source>
        <dbReference type="PROSITE" id="PS51898"/>
    </source>
</evidence>
<dbReference type="Pfam" id="PF00589">
    <property type="entry name" value="Phage_integrase"/>
    <property type="match status" value="1"/>
</dbReference>
<dbReference type="SUPFAM" id="SSF56349">
    <property type="entry name" value="DNA breaking-rejoining enzymes"/>
    <property type="match status" value="1"/>
</dbReference>
<dbReference type="GO" id="GO:0015074">
    <property type="term" value="P:DNA integration"/>
    <property type="evidence" value="ECO:0007669"/>
    <property type="project" value="InterPro"/>
</dbReference>
<dbReference type="Proteomes" id="UP000494365">
    <property type="component" value="Unassembled WGS sequence"/>
</dbReference>
<evidence type="ECO:0000313" key="4">
    <source>
        <dbReference type="EMBL" id="CAB3809766.1"/>
    </source>
</evidence>
<dbReference type="Pfam" id="PF02810">
    <property type="entry name" value="SEC-C"/>
    <property type="match status" value="1"/>
</dbReference>
<dbReference type="InterPro" id="IPR004027">
    <property type="entry name" value="SEC_C_motif"/>
</dbReference>
<evidence type="ECO:0000256" key="1">
    <source>
        <dbReference type="ARBA" id="ARBA00023172"/>
    </source>
</evidence>